<dbReference type="AlphaFoldDB" id="B9SKK0"/>
<dbReference type="EMBL" id="EQ974002">
    <property type="protein sequence ID" value="EEF35854.1"/>
    <property type="molecule type" value="Genomic_DNA"/>
</dbReference>
<dbReference type="GO" id="GO:0016491">
    <property type="term" value="F:oxidoreductase activity"/>
    <property type="evidence" value="ECO:0007669"/>
    <property type="project" value="UniProtKB-KW"/>
</dbReference>
<keyword evidence="6" id="KW-0847">Vitamin C</keyword>
<dbReference type="GO" id="GO:0031418">
    <property type="term" value="F:L-ascorbic acid binding"/>
    <property type="evidence" value="ECO:0007669"/>
    <property type="project" value="UniProtKB-KW"/>
</dbReference>
<evidence type="ECO:0000259" key="11">
    <source>
        <dbReference type="PROSITE" id="PS51471"/>
    </source>
</evidence>
<dbReference type="PANTHER" id="PTHR47991">
    <property type="entry name" value="OXOGLUTARATE/IRON-DEPENDENT DIOXYGENASE"/>
    <property type="match status" value="1"/>
</dbReference>
<dbReference type="InterPro" id="IPR026992">
    <property type="entry name" value="DIOX_N"/>
</dbReference>
<keyword evidence="10 12" id="KW-0560">Oxidoreductase</keyword>
<evidence type="ECO:0000313" key="12">
    <source>
        <dbReference type="EMBL" id="EEF35854.1"/>
    </source>
</evidence>
<evidence type="ECO:0000256" key="2">
    <source>
        <dbReference type="ARBA" id="ARBA00004496"/>
    </source>
</evidence>
<dbReference type="SUPFAM" id="SSF51197">
    <property type="entry name" value="Clavaminate synthase-like"/>
    <property type="match status" value="1"/>
</dbReference>
<dbReference type="InterPro" id="IPR050295">
    <property type="entry name" value="Plant_2OG-oxidoreductases"/>
</dbReference>
<dbReference type="Gene3D" id="2.60.120.330">
    <property type="entry name" value="B-lactam Antibiotic, Isopenicillin N Synthase, Chain"/>
    <property type="match status" value="1"/>
</dbReference>
<keyword evidence="5 10" id="KW-0479">Metal-binding</keyword>
<evidence type="ECO:0000256" key="6">
    <source>
        <dbReference type="ARBA" id="ARBA00022896"/>
    </source>
</evidence>
<dbReference type="KEGG" id="rcu:8266696"/>
<evidence type="ECO:0000256" key="1">
    <source>
        <dbReference type="ARBA" id="ARBA00004123"/>
    </source>
</evidence>
<dbReference type="InterPro" id="IPR005123">
    <property type="entry name" value="Oxoglu/Fe-dep_dioxygenase_dom"/>
</dbReference>
<dbReference type="FunFam" id="2.60.120.330:FF:000015">
    <property type="entry name" value="Protein DMR6-LIKE OXYGENASE 1"/>
    <property type="match status" value="1"/>
</dbReference>
<organism evidence="12 13">
    <name type="scientific">Ricinus communis</name>
    <name type="common">Castor bean</name>
    <dbReference type="NCBI Taxonomy" id="3988"/>
    <lineage>
        <taxon>Eukaryota</taxon>
        <taxon>Viridiplantae</taxon>
        <taxon>Streptophyta</taxon>
        <taxon>Embryophyta</taxon>
        <taxon>Tracheophyta</taxon>
        <taxon>Spermatophyta</taxon>
        <taxon>Magnoliopsida</taxon>
        <taxon>eudicotyledons</taxon>
        <taxon>Gunneridae</taxon>
        <taxon>Pentapetalae</taxon>
        <taxon>rosids</taxon>
        <taxon>fabids</taxon>
        <taxon>Malpighiales</taxon>
        <taxon>Euphorbiaceae</taxon>
        <taxon>Acalyphoideae</taxon>
        <taxon>Acalypheae</taxon>
        <taxon>Ricinus</taxon>
    </lineage>
</organism>
<dbReference type="InParanoid" id="B9SKK0"/>
<dbReference type="GO" id="GO:0005634">
    <property type="term" value="C:nucleus"/>
    <property type="evidence" value="ECO:0007669"/>
    <property type="project" value="UniProtKB-SubCell"/>
</dbReference>
<comment type="subcellular location">
    <subcellularLocation>
        <location evidence="2">Cytoplasm</location>
    </subcellularLocation>
    <subcellularLocation>
        <location evidence="1">Nucleus</location>
    </subcellularLocation>
</comment>
<reference evidence="13" key="1">
    <citation type="journal article" date="2010" name="Nat. Biotechnol.">
        <title>Draft genome sequence of the oilseed species Ricinus communis.</title>
        <authorList>
            <person name="Chan A.P."/>
            <person name="Crabtree J."/>
            <person name="Zhao Q."/>
            <person name="Lorenzi H."/>
            <person name="Orvis J."/>
            <person name="Puiu D."/>
            <person name="Melake-Berhan A."/>
            <person name="Jones K.M."/>
            <person name="Redman J."/>
            <person name="Chen G."/>
            <person name="Cahoon E.B."/>
            <person name="Gedil M."/>
            <person name="Stanke M."/>
            <person name="Haas B.J."/>
            <person name="Wortman J.R."/>
            <person name="Fraser-Liggett C.M."/>
            <person name="Ravel J."/>
            <person name="Rabinowicz P.D."/>
        </authorList>
    </citation>
    <scope>NUCLEOTIDE SEQUENCE [LARGE SCALE GENOMIC DNA]</scope>
    <source>
        <strain evidence="13">cv. Hale</strain>
    </source>
</reference>
<comment type="similarity">
    <text evidence="3 10">Belongs to the iron/ascorbate-dependent oxidoreductase family.</text>
</comment>
<dbReference type="Pfam" id="PF14226">
    <property type="entry name" value="DIOX_N"/>
    <property type="match status" value="1"/>
</dbReference>
<evidence type="ECO:0000256" key="10">
    <source>
        <dbReference type="RuleBase" id="RU003682"/>
    </source>
</evidence>
<dbReference type="Pfam" id="PF03171">
    <property type="entry name" value="2OG-FeII_Oxy"/>
    <property type="match status" value="1"/>
</dbReference>
<dbReference type="PROSITE" id="PS51471">
    <property type="entry name" value="FE2OG_OXY"/>
    <property type="match status" value="1"/>
</dbReference>
<protein>
    <submittedName>
        <fullName evidence="12">Flavonol synthase/flavanone 3-hydroxylase, putative</fullName>
        <ecNumber evidence="12">1.14.11.23</ecNumber>
    </submittedName>
</protein>
<dbReference type="GO" id="GO:0005737">
    <property type="term" value="C:cytoplasm"/>
    <property type="evidence" value="ECO:0007669"/>
    <property type="project" value="UniProtKB-SubCell"/>
</dbReference>
<dbReference type="GO" id="GO:0046872">
    <property type="term" value="F:metal ion binding"/>
    <property type="evidence" value="ECO:0007669"/>
    <property type="project" value="UniProtKB-KW"/>
</dbReference>
<dbReference type="EC" id="1.14.11.23" evidence="12"/>
<dbReference type="Proteomes" id="UP000008311">
    <property type="component" value="Unassembled WGS sequence"/>
</dbReference>
<evidence type="ECO:0000256" key="7">
    <source>
        <dbReference type="ARBA" id="ARBA00023004"/>
    </source>
</evidence>
<dbReference type="eggNOG" id="KOG0143">
    <property type="taxonomic scope" value="Eukaryota"/>
</dbReference>
<keyword evidence="8" id="KW-0539">Nucleus</keyword>
<dbReference type="OrthoDB" id="627829at2759"/>
<evidence type="ECO:0000256" key="3">
    <source>
        <dbReference type="ARBA" id="ARBA00008056"/>
    </source>
</evidence>
<evidence type="ECO:0000256" key="5">
    <source>
        <dbReference type="ARBA" id="ARBA00022723"/>
    </source>
</evidence>
<evidence type="ECO:0000313" key="13">
    <source>
        <dbReference type="Proteomes" id="UP000008311"/>
    </source>
</evidence>
<keyword evidence="13" id="KW-1185">Reference proteome</keyword>
<keyword evidence="4" id="KW-0963">Cytoplasm</keyword>
<sequence>MEGEGESSLASFTSAMNLTKSGALHVPDRYVLPPSYRPTSGLSPSITLPIVDLSSIYHSSLRSHVINEIQSACKKFGFFQVINHGIPLPAMKDALDAAVGFFDLPLQEKMLLISDNVHAPVRYGTSLNHSKDKVHFWRDFIKHYSHPLPEWVHLWPANPPGYREKMGNYATALQNLQKQLMEVVLESLGLNPNYLRNEIKEGSHVMAINCYPACPEPELALGMPPHSDYGSLTILLQSCTGLQIMDQNKNWFSVPVTEGALIVQLGDQLEVLSNGKYKSVVHRATVTSDKRRISIASLHSLAIKEKMAPAAELVDKQHPALYKEFSFEDFLGFISNNDILQGRFLDTLKKNP</sequence>
<dbReference type="InterPro" id="IPR027443">
    <property type="entry name" value="IPNS-like_sf"/>
</dbReference>
<accession>B9SKK0</accession>
<proteinExistence type="inferred from homology"/>
<keyword evidence="7 10" id="KW-0408">Iron</keyword>
<gene>
    <name evidence="12" type="ORF">RCOM_0658020</name>
</gene>
<feature type="domain" description="Fe2OG dioxygenase" evidence="11">
    <location>
        <begin position="202"/>
        <end position="301"/>
    </location>
</feature>
<name>B9SKK0_RICCO</name>
<evidence type="ECO:0000256" key="9">
    <source>
        <dbReference type="ARBA" id="ARBA00059922"/>
    </source>
</evidence>
<evidence type="ECO:0000256" key="4">
    <source>
        <dbReference type="ARBA" id="ARBA00022490"/>
    </source>
</evidence>
<comment type="function">
    <text evidence="9">Involved in the regulation of shoot development and salicylic acid (SA) homeostasis.</text>
</comment>
<evidence type="ECO:0000256" key="8">
    <source>
        <dbReference type="ARBA" id="ARBA00023242"/>
    </source>
</evidence>
<dbReference type="InterPro" id="IPR044861">
    <property type="entry name" value="IPNS-like_FE2OG_OXY"/>
</dbReference>